<comment type="caution">
    <text evidence="2">The sequence shown here is derived from an EMBL/GenBank/DDBJ whole genome shotgun (WGS) entry which is preliminary data.</text>
</comment>
<proteinExistence type="predicted"/>
<feature type="chain" id="PRO_5047028965" evidence="1">
    <location>
        <begin position="22"/>
        <end position="149"/>
    </location>
</feature>
<dbReference type="RefSeq" id="WP_379751782.1">
    <property type="nucleotide sequence ID" value="NZ_JBHSMR010000004.1"/>
</dbReference>
<protein>
    <submittedName>
        <fullName evidence="2">Copper-binding protein</fullName>
    </submittedName>
</protein>
<dbReference type="InterPro" id="IPR042230">
    <property type="entry name" value="CusF_sf"/>
</dbReference>
<reference evidence="3" key="1">
    <citation type="journal article" date="2019" name="Int. J. Syst. Evol. Microbiol.">
        <title>The Global Catalogue of Microorganisms (GCM) 10K type strain sequencing project: providing services to taxonomists for standard genome sequencing and annotation.</title>
        <authorList>
            <consortium name="The Broad Institute Genomics Platform"/>
            <consortium name="The Broad Institute Genome Sequencing Center for Infectious Disease"/>
            <person name="Wu L."/>
            <person name="Ma J."/>
        </authorList>
    </citation>
    <scope>NUCLEOTIDE SEQUENCE [LARGE SCALE GENOMIC DNA]</scope>
    <source>
        <strain evidence="3">CCUG 43111</strain>
    </source>
</reference>
<evidence type="ECO:0000313" key="3">
    <source>
        <dbReference type="Proteomes" id="UP001596101"/>
    </source>
</evidence>
<keyword evidence="1" id="KW-0732">Signal</keyword>
<dbReference type="InterPro" id="IPR021647">
    <property type="entry name" value="CusF_Ec"/>
</dbReference>
<dbReference type="Proteomes" id="UP001596101">
    <property type="component" value="Unassembled WGS sequence"/>
</dbReference>
<evidence type="ECO:0000256" key="1">
    <source>
        <dbReference type="SAM" id="SignalP"/>
    </source>
</evidence>
<keyword evidence="3" id="KW-1185">Reference proteome</keyword>
<dbReference type="Pfam" id="PF11604">
    <property type="entry name" value="CusF_Ec"/>
    <property type="match status" value="1"/>
</dbReference>
<dbReference type="EMBL" id="JBHSMR010000004">
    <property type="protein sequence ID" value="MFC5477146.1"/>
    <property type="molecule type" value="Genomic_DNA"/>
</dbReference>
<sequence>MKRFAQLTFISALSISGAAFAHSGDMKGMEMKSGCMDMKDMKGMDMKDMKNMNMQECKNMMKEHTADSKGQGAHKQGTVHKTSAVVKAVDPVNSKVTLDHAQVKTLNWPAMTMTFGVKEKSLLDKLAVGKKVNVEFTQQGSNYVVSAVK</sequence>
<gene>
    <name evidence="2" type="ORF">ACFPQ5_03025</name>
</gene>
<accession>A0ABW0MI31</accession>
<name>A0ABW0MI31_9BURK</name>
<dbReference type="Gene3D" id="2.40.50.320">
    <property type="entry name" value="Copper binding periplasmic protein CusF"/>
    <property type="match status" value="1"/>
</dbReference>
<organism evidence="2 3">
    <name type="scientific">Massilia suwonensis</name>
    <dbReference type="NCBI Taxonomy" id="648895"/>
    <lineage>
        <taxon>Bacteria</taxon>
        <taxon>Pseudomonadati</taxon>
        <taxon>Pseudomonadota</taxon>
        <taxon>Betaproteobacteria</taxon>
        <taxon>Burkholderiales</taxon>
        <taxon>Oxalobacteraceae</taxon>
        <taxon>Telluria group</taxon>
        <taxon>Massilia</taxon>
    </lineage>
</organism>
<feature type="signal peptide" evidence="1">
    <location>
        <begin position="1"/>
        <end position="21"/>
    </location>
</feature>
<evidence type="ECO:0000313" key="2">
    <source>
        <dbReference type="EMBL" id="MFC5477146.1"/>
    </source>
</evidence>